<evidence type="ECO:0000313" key="2">
    <source>
        <dbReference type="Proteomes" id="UP001210538"/>
    </source>
</evidence>
<proteinExistence type="predicted"/>
<evidence type="ECO:0000313" key="1">
    <source>
        <dbReference type="EMBL" id="WCE14719.1"/>
    </source>
</evidence>
<reference evidence="1 2" key="1">
    <citation type="submission" date="2023-01" db="EMBL/GenBank/DDBJ databases">
        <title>Genome sequence resource and annotation of Enterobacter ludwigii, an economically important pathogen of seedling wilt with strawberry.</title>
        <authorList>
            <person name="Xie Y."/>
        </authorList>
    </citation>
    <scope>NUCLEOTIDE SEQUENCE [LARGE SCALE GENOMIC DNA]</scope>
    <source>
        <strain evidence="1 2">CM-TZ4</strain>
    </source>
</reference>
<organism evidence="1 2">
    <name type="scientific">Enterobacter ludwigii</name>
    <dbReference type="NCBI Taxonomy" id="299767"/>
    <lineage>
        <taxon>Bacteria</taxon>
        <taxon>Pseudomonadati</taxon>
        <taxon>Pseudomonadota</taxon>
        <taxon>Gammaproteobacteria</taxon>
        <taxon>Enterobacterales</taxon>
        <taxon>Enterobacteriaceae</taxon>
        <taxon>Enterobacter</taxon>
        <taxon>Enterobacter cloacae complex</taxon>
    </lineage>
</organism>
<dbReference type="RefSeq" id="WP_088543770.1">
    <property type="nucleotide sequence ID" value="NZ_CP116347.1"/>
</dbReference>
<name>A0AAX3LF88_9ENTR</name>
<keyword evidence="2" id="KW-1185">Reference proteome</keyword>
<accession>A0AAX3LF88</accession>
<sequence>MRTIKTVTASMIRTILADDFNVGLLMADSERRREFVQIDVEDLDALVERLGEVRDAVVVEKEERHKEATEALQALKANDAVRALLGDFDSLEELLEAAGGVAKVHRESTTRASTPSSTSNNKTFAIELYDTVSGKTIHGKAVNKKLTADIENSEAYKTLIEKDPSMADFDTFMRKYSEEYRNEYPLNAKYNGKEFHINARGKLNQYAMVHFEDFKKKDKSGADDKTLLAKFKEKVLNS</sequence>
<gene>
    <name evidence="1" type="ORF">PHA72_07600</name>
</gene>
<dbReference type="Proteomes" id="UP001210538">
    <property type="component" value="Chromosome"/>
</dbReference>
<protein>
    <submittedName>
        <fullName evidence="1">Uncharacterized protein</fullName>
    </submittedName>
</protein>
<dbReference type="EMBL" id="CP116347">
    <property type="protein sequence ID" value="WCE14719.1"/>
    <property type="molecule type" value="Genomic_DNA"/>
</dbReference>
<dbReference type="AlphaFoldDB" id="A0AAX3LF88"/>